<dbReference type="NCBIfam" id="TIGR04183">
    <property type="entry name" value="Por_Secre_tail"/>
    <property type="match status" value="1"/>
</dbReference>
<keyword evidence="4" id="KW-1185">Reference proteome</keyword>
<evidence type="ECO:0000313" key="3">
    <source>
        <dbReference type="EMBL" id="SEI42446.1"/>
    </source>
</evidence>
<sequence length="552" mass="62985">MSSKTLHIKIILLIISSVHCFAQDCQPSYTYTPVTTNNKIEWGKFPEFTLPFKIIYNGPRFGDTESAPLKHGFSHLALFSGNEGNTLPAKNRAMLWNSVATIAENQPWGMDAIRSPWGNDTVTYKRLWDQYITNMANTFNDSYGTGVPKADVICLDVERMLTEDRDILRLKANPVIPATYRNLSDADFLTTYKRDIRWWYTEAINHLKSKGLDPSTTVTSYSDVPVRATWLNIESNSWQDWTTNLARTHYLTQDNSGKFGGTFYNAMNGLTPSPYYYYGYESPIGKDYLTYLLFQIEVNKAWSDKPIIPFVWMRIHDSFDPTVPLIQPFQAQATAIFPFFSGAKGLWLWENSFYETSRNENYTTYEHFIYGLYRLSEFKDMFEGNYELVIPTSARDLMTSKRPVWRGVVKDGHILVAAQNPYAADNAETSITLSHQKWVKTIKLKGKEVFLCKFDLSQDNSSTEPTITEAFLYPNPAATSSSKVRMIGINGNTEVEFALLDKNGTVILEQTFQSLVGETDLPIVLPSLSTGLYFARFKSRNKTITQKIIITK</sequence>
<feature type="chain" id="PRO_5011645400" evidence="1">
    <location>
        <begin position="23"/>
        <end position="552"/>
    </location>
</feature>
<reference evidence="3 4" key="1">
    <citation type="submission" date="2016-10" db="EMBL/GenBank/DDBJ databases">
        <authorList>
            <person name="de Groot N.N."/>
        </authorList>
    </citation>
    <scope>NUCLEOTIDE SEQUENCE [LARGE SCALE GENOMIC DNA]</scope>
    <source>
        <strain evidence="3 4">DSM 19938</strain>
    </source>
</reference>
<protein>
    <submittedName>
        <fullName evidence="3">Por secretion system C-terminal sorting domain-containing protein</fullName>
    </submittedName>
</protein>
<name>A0A1H6QKF6_9BACT</name>
<organism evidence="3 4">
    <name type="scientific">Dyadobacter koreensis</name>
    <dbReference type="NCBI Taxonomy" id="408657"/>
    <lineage>
        <taxon>Bacteria</taxon>
        <taxon>Pseudomonadati</taxon>
        <taxon>Bacteroidota</taxon>
        <taxon>Cytophagia</taxon>
        <taxon>Cytophagales</taxon>
        <taxon>Spirosomataceae</taxon>
        <taxon>Dyadobacter</taxon>
    </lineage>
</organism>
<dbReference type="OrthoDB" id="920124at2"/>
<dbReference type="InterPro" id="IPR026444">
    <property type="entry name" value="Secre_tail"/>
</dbReference>
<gene>
    <name evidence="3" type="ORF">SAMN04487995_0606</name>
</gene>
<evidence type="ECO:0000259" key="2">
    <source>
        <dbReference type="Pfam" id="PF18962"/>
    </source>
</evidence>
<evidence type="ECO:0000256" key="1">
    <source>
        <dbReference type="SAM" id="SignalP"/>
    </source>
</evidence>
<dbReference type="STRING" id="408657.SAMN04487995_0606"/>
<keyword evidence="1" id="KW-0732">Signal</keyword>
<dbReference type="RefSeq" id="WP_090331789.1">
    <property type="nucleotide sequence ID" value="NZ_FNXY01000001.1"/>
</dbReference>
<accession>A0A1H6QKF6</accession>
<dbReference type="Pfam" id="PF18962">
    <property type="entry name" value="Por_Secre_tail"/>
    <property type="match status" value="1"/>
</dbReference>
<evidence type="ECO:0000313" key="4">
    <source>
        <dbReference type="Proteomes" id="UP000199532"/>
    </source>
</evidence>
<dbReference type="EMBL" id="FNXY01000001">
    <property type="protein sequence ID" value="SEI42446.1"/>
    <property type="molecule type" value="Genomic_DNA"/>
</dbReference>
<dbReference type="Proteomes" id="UP000199532">
    <property type="component" value="Unassembled WGS sequence"/>
</dbReference>
<dbReference type="AlphaFoldDB" id="A0A1H6QKF6"/>
<feature type="domain" description="Secretion system C-terminal sorting" evidence="2">
    <location>
        <begin position="472"/>
        <end position="550"/>
    </location>
</feature>
<proteinExistence type="predicted"/>
<feature type="signal peptide" evidence="1">
    <location>
        <begin position="1"/>
        <end position="22"/>
    </location>
</feature>